<comment type="caution">
    <text evidence="3">The sequence shown here is derived from an EMBL/GenBank/DDBJ whole genome shotgun (WGS) entry which is preliminary data.</text>
</comment>
<evidence type="ECO:0000259" key="2">
    <source>
        <dbReference type="PROSITE" id="PS50828"/>
    </source>
</evidence>
<feature type="compositionally biased region" description="Polar residues" evidence="1">
    <location>
        <begin position="1"/>
        <end position="15"/>
    </location>
</feature>
<dbReference type="InterPro" id="IPR036063">
    <property type="entry name" value="Smr_dom_sf"/>
</dbReference>
<dbReference type="GO" id="GO:0005634">
    <property type="term" value="C:nucleus"/>
    <property type="evidence" value="ECO:0007669"/>
    <property type="project" value="TreeGrafter"/>
</dbReference>
<protein>
    <recommendedName>
        <fullName evidence="2">Smr domain-containing protein</fullName>
    </recommendedName>
</protein>
<feature type="domain" description="Smr" evidence="2">
    <location>
        <begin position="469"/>
        <end position="551"/>
    </location>
</feature>
<accession>A0A1X2GH26</accession>
<dbReference type="Pfam" id="PF01713">
    <property type="entry name" value="Smr"/>
    <property type="match status" value="1"/>
</dbReference>
<proteinExistence type="predicted"/>
<dbReference type="SUPFAM" id="SSF160443">
    <property type="entry name" value="SMR domain-like"/>
    <property type="match status" value="1"/>
</dbReference>
<organism evidence="3 4">
    <name type="scientific">Hesseltinella vesiculosa</name>
    <dbReference type="NCBI Taxonomy" id="101127"/>
    <lineage>
        <taxon>Eukaryota</taxon>
        <taxon>Fungi</taxon>
        <taxon>Fungi incertae sedis</taxon>
        <taxon>Mucoromycota</taxon>
        <taxon>Mucoromycotina</taxon>
        <taxon>Mucoromycetes</taxon>
        <taxon>Mucorales</taxon>
        <taxon>Cunninghamellaceae</taxon>
        <taxon>Hesseltinella</taxon>
    </lineage>
</organism>
<keyword evidence="4" id="KW-1185">Reference proteome</keyword>
<gene>
    <name evidence="3" type="ORF">DM01DRAFT_1407768</name>
</gene>
<dbReference type="EMBL" id="MCGT01000015">
    <property type="protein sequence ID" value="ORX53625.1"/>
    <property type="molecule type" value="Genomic_DNA"/>
</dbReference>
<evidence type="ECO:0000313" key="4">
    <source>
        <dbReference type="Proteomes" id="UP000242146"/>
    </source>
</evidence>
<dbReference type="Proteomes" id="UP000242146">
    <property type="component" value="Unassembled WGS sequence"/>
</dbReference>
<feature type="region of interest" description="Disordered" evidence="1">
    <location>
        <begin position="168"/>
        <end position="188"/>
    </location>
</feature>
<dbReference type="GO" id="GO:0004519">
    <property type="term" value="F:endonuclease activity"/>
    <property type="evidence" value="ECO:0007669"/>
    <property type="project" value="TreeGrafter"/>
</dbReference>
<dbReference type="Gene3D" id="3.30.1370.110">
    <property type="match status" value="1"/>
</dbReference>
<feature type="region of interest" description="Disordered" evidence="1">
    <location>
        <begin position="1"/>
        <end position="26"/>
    </location>
</feature>
<dbReference type="STRING" id="101127.A0A1X2GH26"/>
<name>A0A1X2GH26_9FUNG</name>
<dbReference type="SMART" id="SM00463">
    <property type="entry name" value="SMR"/>
    <property type="match status" value="1"/>
</dbReference>
<dbReference type="AlphaFoldDB" id="A0A1X2GH26"/>
<dbReference type="InterPro" id="IPR052772">
    <property type="entry name" value="Endo/PolyKinase_Domain-Protein"/>
</dbReference>
<dbReference type="PANTHER" id="PTHR46535:SF1">
    <property type="entry name" value="NEDD4-BINDING PROTEIN 2"/>
    <property type="match status" value="1"/>
</dbReference>
<dbReference type="PROSITE" id="PS50828">
    <property type="entry name" value="SMR"/>
    <property type="match status" value="1"/>
</dbReference>
<dbReference type="PANTHER" id="PTHR46535">
    <property type="entry name" value="NEDD4-BINDING PROTEIN 2"/>
    <property type="match status" value="1"/>
</dbReference>
<feature type="compositionally biased region" description="Basic residues" evidence="1">
    <location>
        <begin position="172"/>
        <end position="183"/>
    </location>
</feature>
<dbReference type="InterPro" id="IPR002625">
    <property type="entry name" value="Smr_dom"/>
</dbReference>
<reference evidence="3 4" key="1">
    <citation type="submission" date="2016-07" db="EMBL/GenBank/DDBJ databases">
        <title>Pervasive Adenine N6-methylation of Active Genes in Fungi.</title>
        <authorList>
            <consortium name="DOE Joint Genome Institute"/>
            <person name="Mondo S.J."/>
            <person name="Dannebaum R.O."/>
            <person name="Kuo R.C."/>
            <person name="Labutti K."/>
            <person name="Haridas S."/>
            <person name="Kuo A."/>
            <person name="Salamov A."/>
            <person name="Ahrendt S.R."/>
            <person name="Lipzen A."/>
            <person name="Sullivan W."/>
            <person name="Andreopoulos W.B."/>
            <person name="Clum A."/>
            <person name="Lindquist E."/>
            <person name="Daum C."/>
            <person name="Ramamoorthy G.K."/>
            <person name="Gryganskyi A."/>
            <person name="Culley D."/>
            <person name="Magnuson J.K."/>
            <person name="James T.Y."/>
            <person name="O'Malley M.A."/>
            <person name="Stajich J.E."/>
            <person name="Spatafora J.W."/>
            <person name="Visel A."/>
            <person name="Grigoriev I.V."/>
        </authorList>
    </citation>
    <scope>NUCLEOTIDE SEQUENCE [LARGE SCALE GENOMIC DNA]</scope>
    <source>
        <strain evidence="3 4">NRRL 3301</strain>
    </source>
</reference>
<dbReference type="CDD" id="cd14279">
    <property type="entry name" value="CUE"/>
    <property type="match status" value="1"/>
</dbReference>
<evidence type="ECO:0000256" key="1">
    <source>
        <dbReference type="SAM" id="MobiDB-lite"/>
    </source>
</evidence>
<dbReference type="OrthoDB" id="3231855at2759"/>
<evidence type="ECO:0000313" key="3">
    <source>
        <dbReference type="EMBL" id="ORX53625.1"/>
    </source>
</evidence>
<sequence>MGRLQDQQYHSSQEQKPPPDNSEQMGKEELLRQFCPPVDSTVVEFMWLEPLNYQQKYNALQEMAMEANKVLQFQDADDVSSDCTTTATTATTSTGAMTFSSSTPSNVDQNDVDFLSSCFPSIAMSQVLATLQSQHYDVSRTADVLSNLVFLDESFLQPDNDDILQYGIRPTGKGKAKKGKKRSNQTGHQQKVLLSTSANAHGSAYFTPPAWDLNGADSSTSSNFNYWDQHNDVVYAIQQVFHGITHTSIPGYVHRSQGNLIAAVVLLMESRPATQPQPSWPLASYVDPLADGMAAVLIDRTPLELRRIATGVLIQSNHDHNQNQMIEQGIDFAIEHAQRQREQQERFVAMRQEHRLRQNKPSTYHSNNGDLPALPDYLQIHNRDTYSEDNPEHCRMMAVDLWLRRAEYIRKACESYTLRRNKGPGESGTAAYYSDEARELETEAKYWDTRAAKALIRVERLNTNDDHLVDLHGLKVDEARKLVQECLTQWWSRSQTQIARRKVQPLKIITGTGNHSHGGAPKLLPTVQKILKGGGWLYDVPNPGCFHVKGVINQ</sequence>